<proteinExistence type="predicted"/>
<dbReference type="PANTHER" id="PTHR30290">
    <property type="entry name" value="PERIPLASMIC BINDING COMPONENT OF ABC TRANSPORTER"/>
    <property type="match status" value="1"/>
</dbReference>
<evidence type="ECO:0000313" key="4">
    <source>
        <dbReference type="Proteomes" id="UP000035722"/>
    </source>
</evidence>
<dbReference type="AlphaFoldDB" id="A0A024H8V2"/>
<evidence type="ECO:0000259" key="2">
    <source>
        <dbReference type="Pfam" id="PF00496"/>
    </source>
</evidence>
<keyword evidence="1" id="KW-0732">Signal</keyword>
<dbReference type="SUPFAM" id="SSF53850">
    <property type="entry name" value="Periplasmic binding protein-like II"/>
    <property type="match status" value="1"/>
</dbReference>
<dbReference type="GO" id="GO:0015833">
    <property type="term" value="P:peptide transport"/>
    <property type="evidence" value="ECO:0007669"/>
    <property type="project" value="TreeGrafter"/>
</dbReference>
<comment type="caution">
    <text evidence="3">The sequence shown here is derived from an EMBL/GenBank/DDBJ whole genome shotgun (WGS) entry which is preliminary data.</text>
</comment>
<dbReference type="OrthoDB" id="9803988at2"/>
<dbReference type="RefSeq" id="WP_050057024.1">
    <property type="nucleotide sequence ID" value="NZ_CAQI01000059.1"/>
</dbReference>
<sequence length="518" mass="53878">MKLLNSTARASSAVLAGALLLGSLTACGGGSGQAAAKADTSSLTLAIDSDSASFGFDPLRVSAAQRQFFEGLYESLMTLQPDGSAGPGLAKEFSYNADNTVLTLTLKEDVIFTDGSTLDAELVKANLDRRSDPALSAYSAVAKGGAQEITSVDVVSPTQVALTFAKPQPGFEKNLASTTGMIVGKNGVTDSASLAATPDGSGPYTLDPSTVKGNKYVLVKNEKSPEASKYAFNKVIFSVVQDPQARANALVSGQADVAMLTSSTVDFAKSKGVGVSQIGGTVNTMISFDKIGKTAPAFAEEKVRQAIQYAINRQALVDALHKGDIPAWNALPKDSAGFSKDIETTFAYNPDKAKSLLAEAGYPNGFDFTIIASAQTQTDLQAVQKDLAAVGITMNVKMASSTDEAFAAVATTPLGYAPLNWDNPVGVMYGAVLNGFTNVQKATDEQLSAATGELAAAKDEAAVKAAATKLNTRLVESGWMIPLYEALTNQGYNTKKVAPVEFAGTNAYPLLSSYKPAS</sequence>
<evidence type="ECO:0000256" key="1">
    <source>
        <dbReference type="SAM" id="SignalP"/>
    </source>
</evidence>
<gene>
    <name evidence="3" type="ORF">ARTSIC4J27_4216</name>
</gene>
<dbReference type="InterPro" id="IPR000914">
    <property type="entry name" value="SBP_5_dom"/>
</dbReference>
<dbReference type="EMBL" id="CAQI01000059">
    <property type="protein sequence ID" value="CCQ48214.1"/>
    <property type="molecule type" value="Genomic_DNA"/>
</dbReference>
<feature type="chain" id="PRO_5038551402" evidence="1">
    <location>
        <begin position="29"/>
        <end position="518"/>
    </location>
</feature>
<dbReference type="InterPro" id="IPR039424">
    <property type="entry name" value="SBP_5"/>
</dbReference>
<dbReference type="Gene3D" id="3.10.105.10">
    <property type="entry name" value="Dipeptide-binding Protein, Domain 3"/>
    <property type="match status" value="1"/>
</dbReference>
<feature type="signal peptide" evidence="1">
    <location>
        <begin position="1"/>
        <end position="28"/>
    </location>
</feature>
<dbReference type="GO" id="GO:1904680">
    <property type="term" value="F:peptide transmembrane transporter activity"/>
    <property type="evidence" value="ECO:0007669"/>
    <property type="project" value="TreeGrafter"/>
</dbReference>
<reference evidence="4" key="1">
    <citation type="journal article" date="2014" name="Genome Announc.">
        <title>Genome Sequence of Arthrobacter siccitolerans 4J27, a Xeroprotectant-Producing Desiccation-Tolerant Microorganism.</title>
        <authorList>
            <person name="Manzanera M."/>
            <person name="Santa-Cruz-Calvo L."/>
            <person name="Vilchez J.I."/>
            <person name="Garcia-Fontana C."/>
            <person name="Silva-Castro G.A."/>
            <person name="Calvo C."/>
            <person name="Gonzalez-Lopez J."/>
        </authorList>
    </citation>
    <scope>NUCLEOTIDE SEQUENCE [LARGE SCALE GENOMIC DNA]</scope>
    <source>
        <strain evidence="4">4J27</strain>
    </source>
</reference>
<protein>
    <submittedName>
        <fullName evidence="3">Bacterial extracellular solute-binding s, 5 Middle family protein</fullName>
    </submittedName>
</protein>
<keyword evidence="4" id="KW-1185">Reference proteome</keyword>
<dbReference type="Proteomes" id="UP000035722">
    <property type="component" value="Unassembled WGS sequence"/>
</dbReference>
<organism evidence="3 4">
    <name type="scientific">Pseudarthrobacter siccitolerans</name>
    <dbReference type="NCBI Taxonomy" id="861266"/>
    <lineage>
        <taxon>Bacteria</taxon>
        <taxon>Bacillati</taxon>
        <taxon>Actinomycetota</taxon>
        <taxon>Actinomycetes</taxon>
        <taxon>Micrococcales</taxon>
        <taxon>Micrococcaceae</taxon>
        <taxon>Pseudarthrobacter</taxon>
    </lineage>
</organism>
<name>A0A024H8V2_9MICC</name>
<dbReference type="Pfam" id="PF00496">
    <property type="entry name" value="SBP_bac_5"/>
    <property type="match status" value="1"/>
</dbReference>
<accession>A0A024H8V2</accession>
<feature type="domain" description="Solute-binding protein family 5" evidence="2">
    <location>
        <begin position="87"/>
        <end position="402"/>
    </location>
</feature>
<dbReference type="STRING" id="861266.ARTSIC4J27_4216"/>
<dbReference type="Gene3D" id="3.40.190.10">
    <property type="entry name" value="Periplasmic binding protein-like II"/>
    <property type="match status" value="1"/>
</dbReference>
<dbReference type="PROSITE" id="PS51257">
    <property type="entry name" value="PROKAR_LIPOPROTEIN"/>
    <property type="match status" value="1"/>
</dbReference>
<evidence type="ECO:0000313" key="3">
    <source>
        <dbReference type="EMBL" id="CCQ48214.1"/>
    </source>
</evidence>